<reference evidence="1" key="2">
    <citation type="submission" date="2021-03" db="EMBL/GenBank/DDBJ databases">
        <authorList>
            <person name="Valentovich L.N."/>
            <person name="Akhremchuk A.E."/>
            <person name="Miamin V.E."/>
        </authorList>
    </citation>
    <scope>NUCLEOTIDE SEQUENCE</scope>
    <source>
        <strain evidence="1">3prime</strain>
    </source>
</reference>
<evidence type="ECO:0000313" key="2">
    <source>
        <dbReference type="Proteomes" id="UP000663914"/>
    </source>
</evidence>
<dbReference type="EMBL" id="CP072011">
    <property type="protein sequence ID" value="QTH15035.1"/>
    <property type="molecule type" value="Genomic_DNA"/>
</dbReference>
<accession>A0A8B6UT08</accession>
<dbReference type="AlphaFoldDB" id="A0A8B6UT08"/>
<protein>
    <submittedName>
        <fullName evidence="1">Uncharacterized protein</fullName>
    </submittedName>
</protein>
<dbReference type="RefSeq" id="WP_208555241.1">
    <property type="nucleotide sequence ID" value="NZ_CP072011.1"/>
</dbReference>
<organism evidence="1 2">
    <name type="scientific">Pseudomonas corrugata</name>
    <dbReference type="NCBI Taxonomy" id="47879"/>
    <lineage>
        <taxon>Bacteria</taxon>
        <taxon>Pseudomonadati</taxon>
        <taxon>Pseudomonadota</taxon>
        <taxon>Gammaproteobacteria</taxon>
        <taxon>Pseudomonadales</taxon>
        <taxon>Pseudomonadaceae</taxon>
        <taxon>Pseudomonas</taxon>
    </lineage>
</organism>
<reference evidence="1" key="1">
    <citation type="book" date="2019" name="MICROBIAL BIOTECHNOLOGY" publisher="Unknown Publisher">
        <title>Optimization of recombineering for directed mutagenesis of bacteria Pseudomonas corrugata 3'.</title>
        <authorList>
            <person name="Buinitskaja S.V."/>
            <person name="Pilipenok N."/>
            <person name="Valentovich L.N."/>
        </authorList>
    </citation>
    <scope>NUCLEOTIDE SEQUENCE</scope>
    <source>
        <strain evidence="1">3prime</strain>
    </source>
</reference>
<proteinExistence type="predicted"/>
<name>A0A8B6UT08_9PSED</name>
<sequence length="129" mass="13871">MAAFGASTAIEGGSGFYNHFVNGNNNSYNPLKVGFSQLPGGYGPLIYSGTDLILSIGAGFVKVPLKMGLADGLNRPKTMFNVTVRNADNNYFVPMTGIPTPYGTAMMMYFRSVGDKAFTVYEEASSERK</sequence>
<evidence type="ECO:0000313" key="1">
    <source>
        <dbReference type="EMBL" id="QTH15035.1"/>
    </source>
</evidence>
<gene>
    <name evidence="1" type="ORF">C4C32_03760</name>
</gene>
<dbReference type="Proteomes" id="UP000663914">
    <property type="component" value="Chromosome"/>
</dbReference>